<dbReference type="Proteomes" id="UP000250235">
    <property type="component" value="Unassembled WGS sequence"/>
</dbReference>
<keyword evidence="3" id="KW-1185">Reference proteome</keyword>
<feature type="compositionally biased region" description="Polar residues" evidence="1">
    <location>
        <begin position="10"/>
        <end position="22"/>
    </location>
</feature>
<proteinExistence type="predicted"/>
<reference evidence="2 3" key="1">
    <citation type="journal article" date="2015" name="Proc. Natl. Acad. Sci. U.S.A.">
        <title>The resurrection genome of Boea hygrometrica: A blueprint for survival of dehydration.</title>
        <authorList>
            <person name="Xiao L."/>
            <person name="Yang G."/>
            <person name="Zhang L."/>
            <person name="Yang X."/>
            <person name="Zhao S."/>
            <person name="Ji Z."/>
            <person name="Zhou Q."/>
            <person name="Hu M."/>
            <person name="Wang Y."/>
            <person name="Chen M."/>
            <person name="Xu Y."/>
            <person name="Jin H."/>
            <person name="Xiao X."/>
            <person name="Hu G."/>
            <person name="Bao F."/>
            <person name="Hu Y."/>
            <person name="Wan P."/>
            <person name="Li L."/>
            <person name="Deng X."/>
            <person name="Kuang T."/>
            <person name="Xiang C."/>
            <person name="Zhu J.K."/>
            <person name="Oliver M.J."/>
            <person name="He Y."/>
        </authorList>
    </citation>
    <scope>NUCLEOTIDE SEQUENCE [LARGE SCALE GENOMIC DNA]</scope>
    <source>
        <strain evidence="3">cv. XS01</strain>
    </source>
</reference>
<protein>
    <submittedName>
        <fullName evidence="2">Uncharacterized protein</fullName>
    </submittedName>
</protein>
<evidence type="ECO:0000313" key="3">
    <source>
        <dbReference type="Proteomes" id="UP000250235"/>
    </source>
</evidence>
<organism evidence="2 3">
    <name type="scientific">Dorcoceras hygrometricum</name>
    <dbReference type="NCBI Taxonomy" id="472368"/>
    <lineage>
        <taxon>Eukaryota</taxon>
        <taxon>Viridiplantae</taxon>
        <taxon>Streptophyta</taxon>
        <taxon>Embryophyta</taxon>
        <taxon>Tracheophyta</taxon>
        <taxon>Spermatophyta</taxon>
        <taxon>Magnoliopsida</taxon>
        <taxon>eudicotyledons</taxon>
        <taxon>Gunneridae</taxon>
        <taxon>Pentapetalae</taxon>
        <taxon>asterids</taxon>
        <taxon>lamiids</taxon>
        <taxon>Lamiales</taxon>
        <taxon>Gesneriaceae</taxon>
        <taxon>Didymocarpoideae</taxon>
        <taxon>Trichosporeae</taxon>
        <taxon>Loxocarpinae</taxon>
        <taxon>Dorcoceras</taxon>
    </lineage>
</organism>
<accession>A0A2Z7B0Z6</accession>
<feature type="region of interest" description="Disordered" evidence="1">
    <location>
        <begin position="1"/>
        <end position="24"/>
    </location>
</feature>
<dbReference type="EMBL" id="KV010211">
    <property type="protein sequence ID" value="KZV27979.1"/>
    <property type="molecule type" value="Genomic_DNA"/>
</dbReference>
<dbReference type="AlphaFoldDB" id="A0A2Z7B0Z6"/>
<name>A0A2Z7B0Z6_9LAMI</name>
<sequence>MTKAAYRGSIRTSNQFKSQSDLTRARHQQPAQVCFLTNSRRSLTEAAVLTKLEWEESLTQKLKSERGKPSNGIREATQTCNYFAPLPQVDLQLQTDIARNS</sequence>
<evidence type="ECO:0000256" key="1">
    <source>
        <dbReference type="SAM" id="MobiDB-lite"/>
    </source>
</evidence>
<evidence type="ECO:0000313" key="2">
    <source>
        <dbReference type="EMBL" id="KZV27979.1"/>
    </source>
</evidence>
<gene>
    <name evidence="2" type="ORF">F511_06454</name>
</gene>